<dbReference type="Pfam" id="PF07687">
    <property type="entry name" value="M20_dimer"/>
    <property type="match status" value="1"/>
</dbReference>
<dbReference type="Pfam" id="PF01546">
    <property type="entry name" value="Peptidase_M20"/>
    <property type="match status" value="1"/>
</dbReference>
<dbReference type="Gene3D" id="1.10.150.900">
    <property type="match status" value="1"/>
</dbReference>
<dbReference type="PATRIC" id="fig|2041.4.peg.3140"/>
<reference evidence="7 8" key="1">
    <citation type="journal article" date="1991" name="Int. J. Syst. Bacteriol.">
        <title>Description of the erythromycin-producing bacterium Arthrobacter sp. strain NRRL B-3381 as Aeromicrobium erythreum gen. nov., sp. nov.</title>
        <authorList>
            <person name="Miller E.S."/>
            <person name="Woese C.R."/>
            <person name="Brenner S."/>
        </authorList>
    </citation>
    <scope>NUCLEOTIDE SEQUENCE [LARGE SCALE GENOMIC DNA]</scope>
    <source>
        <strain evidence="7 8">AR18</strain>
    </source>
</reference>
<comment type="similarity">
    <text evidence="1">Belongs to the peptidase M20A family.</text>
</comment>
<evidence type="ECO:0000313" key="8">
    <source>
        <dbReference type="Proteomes" id="UP000067689"/>
    </source>
</evidence>
<dbReference type="InterPro" id="IPR002933">
    <property type="entry name" value="Peptidase_M20"/>
</dbReference>
<dbReference type="InterPro" id="IPR011650">
    <property type="entry name" value="Peptidase_M20_dimer"/>
</dbReference>
<feature type="domain" description="Peptidase M20 dimerisation" evidence="6">
    <location>
        <begin position="200"/>
        <end position="344"/>
    </location>
</feature>
<keyword evidence="4" id="KW-0378">Hydrolase</keyword>
<evidence type="ECO:0000256" key="5">
    <source>
        <dbReference type="ARBA" id="ARBA00022833"/>
    </source>
</evidence>
<dbReference type="Gene3D" id="3.30.70.360">
    <property type="match status" value="1"/>
</dbReference>
<dbReference type="SUPFAM" id="SSF55031">
    <property type="entry name" value="Bacterial exopeptidase dimerisation domain"/>
    <property type="match status" value="1"/>
</dbReference>
<evidence type="ECO:0000256" key="2">
    <source>
        <dbReference type="ARBA" id="ARBA00022670"/>
    </source>
</evidence>
<dbReference type="EMBL" id="CP011502">
    <property type="protein sequence ID" value="ALX05920.1"/>
    <property type="molecule type" value="Genomic_DNA"/>
</dbReference>
<dbReference type="PANTHER" id="PTHR45962">
    <property type="entry name" value="N-FATTY-ACYL-AMINO ACID SYNTHASE/HYDROLASE PM20D1"/>
    <property type="match status" value="1"/>
</dbReference>
<dbReference type="AlphaFoldDB" id="A0A0U4B042"/>
<keyword evidence="2" id="KW-0645">Protease</keyword>
<keyword evidence="5" id="KW-0862">Zinc</keyword>
<dbReference type="SUPFAM" id="SSF53187">
    <property type="entry name" value="Zn-dependent exopeptidases"/>
    <property type="match status" value="1"/>
</dbReference>
<proteinExistence type="inferred from homology"/>
<name>A0A0U4B042_9ACTN</name>
<gene>
    <name evidence="7" type="ORF">AERYTH_15035</name>
</gene>
<dbReference type="GO" id="GO:0006508">
    <property type="term" value="P:proteolysis"/>
    <property type="evidence" value="ECO:0007669"/>
    <property type="project" value="UniProtKB-KW"/>
</dbReference>
<accession>A0A0U4B042</accession>
<dbReference type="KEGG" id="aer:AERYTH_15035"/>
<keyword evidence="8" id="KW-1185">Reference proteome</keyword>
<dbReference type="Proteomes" id="UP000067689">
    <property type="component" value="Chromosome"/>
</dbReference>
<dbReference type="RefSeq" id="WP_067860370.1">
    <property type="nucleotide sequence ID" value="NZ_CP011502.1"/>
</dbReference>
<evidence type="ECO:0000259" key="6">
    <source>
        <dbReference type="Pfam" id="PF07687"/>
    </source>
</evidence>
<evidence type="ECO:0000256" key="4">
    <source>
        <dbReference type="ARBA" id="ARBA00022801"/>
    </source>
</evidence>
<evidence type="ECO:0000256" key="3">
    <source>
        <dbReference type="ARBA" id="ARBA00022723"/>
    </source>
</evidence>
<dbReference type="PANTHER" id="PTHR45962:SF1">
    <property type="entry name" value="N-FATTY-ACYL-AMINO ACID SYNTHASE_HYDROLASE PM20D1"/>
    <property type="match status" value="1"/>
</dbReference>
<evidence type="ECO:0000256" key="1">
    <source>
        <dbReference type="ARBA" id="ARBA00006247"/>
    </source>
</evidence>
<dbReference type="GO" id="GO:0008233">
    <property type="term" value="F:peptidase activity"/>
    <property type="evidence" value="ECO:0007669"/>
    <property type="project" value="UniProtKB-KW"/>
</dbReference>
<organism evidence="7 8">
    <name type="scientific">Aeromicrobium erythreum</name>
    <dbReference type="NCBI Taxonomy" id="2041"/>
    <lineage>
        <taxon>Bacteria</taxon>
        <taxon>Bacillati</taxon>
        <taxon>Actinomycetota</taxon>
        <taxon>Actinomycetes</taxon>
        <taxon>Propionibacteriales</taxon>
        <taxon>Nocardioidaceae</taxon>
        <taxon>Aeromicrobium</taxon>
    </lineage>
</organism>
<dbReference type="OrthoDB" id="3665926at2"/>
<dbReference type="InterPro" id="IPR047177">
    <property type="entry name" value="Pept_M20A"/>
</dbReference>
<dbReference type="InterPro" id="IPR036264">
    <property type="entry name" value="Bact_exopeptidase_dim_dom"/>
</dbReference>
<dbReference type="Gene3D" id="3.40.630.10">
    <property type="entry name" value="Zn peptidases"/>
    <property type="match status" value="1"/>
</dbReference>
<evidence type="ECO:0000313" key="7">
    <source>
        <dbReference type="EMBL" id="ALX05920.1"/>
    </source>
</evidence>
<dbReference type="GO" id="GO:0046872">
    <property type="term" value="F:metal ion binding"/>
    <property type="evidence" value="ECO:0007669"/>
    <property type="project" value="UniProtKB-KW"/>
</dbReference>
<sequence>MHPDVEILRAAIRVPTVADRDPALTDLEPFARLHALLAEHFPLLHAQLERVDLGDAAPRALLWRWAGASPDRPVVLMAHQDVVPVTPDDPWTHDAFAADVVETAEGPAVWGRGTLDDKGQLVAICTAVERLLADGFEPAQDVWLSFGADEEVSGPSAPAAVAELARRGVEPWFVLDEGGAVAGQAFPGVSAPVAVIGSTEKGTTTLSLTVTGRGGHSSTPPTRAPAARLGRALWRLDREQFGVNVPGPTVDLLRRLAGHLPLPLRALLAGATRTPPAVLGRVLVAAGPETAAMARTTMVATTLVGAPAHNVIPARARAEVNLRIMPGESVAAAVEHVRAAVDDDEVVVDVVEANEPSPLSPTTEPEAQGAFALLERTVGAVFPDAVVTPYVMMAGTDSRTFTAICPRVYRFAPLRMSKEQRASIHSYDEHVHVAAWLEGVDWYVALLRGL</sequence>
<keyword evidence="3" id="KW-0479">Metal-binding</keyword>
<protein>
    <submittedName>
        <fullName evidence="7">Acetylornithine deacetylase</fullName>
    </submittedName>
</protein>
<dbReference type="STRING" id="2041.AERYTH_15035"/>